<evidence type="ECO:0000313" key="2">
    <source>
        <dbReference type="EMBL" id="BDY30319.1"/>
    </source>
</evidence>
<dbReference type="SUPFAM" id="SSF52091">
    <property type="entry name" value="SpoIIaa-like"/>
    <property type="match status" value="1"/>
</dbReference>
<dbReference type="EMBL" id="AP027452">
    <property type="protein sequence ID" value="BDY30319.1"/>
    <property type="molecule type" value="Genomic_DNA"/>
</dbReference>
<reference evidence="2" key="1">
    <citation type="submission" date="2023-03" db="EMBL/GenBank/DDBJ databases">
        <title>Draft genome sequence of a Mycolicibacterium mageritense strain H4_3_1 isolated from a hybrid biological-inorganic system reactor.</title>
        <authorList>
            <person name="Feng X."/>
            <person name="Kazama D."/>
            <person name="Sato K."/>
            <person name="Kobayashi H."/>
        </authorList>
    </citation>
    <scope>NUCLEOTIDE SEQUENCE</scope>
    <source>
        <strain evidence="2">H4_3_1</strain>
    </source>
</reference>
<accession>A0AAI8TWV0</accession>
<dbReference type="RefSeq" id="WP_229478427.1">
    <property type="nucleotide sequence ID" value="NZ_AP027452.1"/>
</dbReference>
<evidence type="ECO:0000313" key="3">
    <source>
        <dbReference type="Proteomes" id="UP001241092"/>
    </source>
</evidence>
<dbReference type="Proteomes" id="UP001241092">
    <property type="component" value="Chromosome"/>
</dbReference>
<evidence type="ECO:0000259" key="1">
    <source>
        <dbReference type="PROSITE" id="PS50801"/>
    </source>
</evidence>
<dbReference type="CDD" id="cd07043">
    <property type="entry name" value="STAS_anti-anti-sigma_factors"/>
    <property type="match status" value="1"/>
</dbReference>
<dbReference type="Pfam" id="PF01740">
    <property type="entry name" value="STAS"/>
    <property type="match status" value="1"/>
</dbReference>
<protein>
    <recommendedName>
        <fullName evidence="1">STAS domain-containing protein</fullName>
    </recommendedName>
</protein>
<dbReference type="Gene3D" id="3.30.750.24">
    <property type="entry name" value="STAS domain"/>
    <property type="match status" value="1"/>
</dbReference>
<proteinExistence type="predicted"/>
<dbReference type="AlphaFoldDB" id="A0AAI8TWV0"/>
<dbReference type="PROSITE" id="PS50801">
    <property type="entry name" value="STAS"/>
    <property type="match status" value="1"/>
</dbReference>
<dbReference type="InterPro" id="IPR002645">
    <property type="entry name" value="STAS_dom"/>
</dbReference>
<sequence length="141" mass="15238">MSTVIVAQRLVASDSAQRAHFSTRWPQPKTAVVSVHGELDAANAPEFADYALGYVARSQKLVLDLNAVEFFGATCFATLHTLNVRCAGEGIYWALTPGKAVSRVLRICDPDSTLPTSPSVAAALAMLQTEPRPLQLVTERR</sequence>
<dbReference type="InterPro" id="IPR036513">
    <property type="entry name" value="STAS_dom_sf"/>
</dbReference>
<organism evidence="2 3">
    <name type="scientific">Mycolicibacterium mageritense</name>
    <name type="common">Mycobacterium mageritense</name>
    <dbReference type="NCBI Taxonomy" id="53462"/>
    <lineage>
        <taxon>Bacteria</taxon>
        <taxon>Bacillati</taxon>
        <taxon>Actinomycetota</taxon>
        <taxon>Actinomycetes</taxon>
        <taxon>Mycobacteriales</taxon>
        <taxon>Mycobacteriaceae</taxon>
        <taxon>Mycolicibacterium</taxon>
    </lineage>
</organism>
<gene>
    <name evidence="2" type="ORF">hbim_04262</name>
</gene>
<feature type="domain" description="STAS" evidence="1">
    <location>
        <begin position="28"/>
        <end position="127"/>
    </location>
</feature>
<name>A0AAI8TWV0_MYCME</name>